<dbReference type="PROSITE" id="PS50172">
    <property type="entry name" value="BRCT"/>
    <property type="match status" value="1"/>
</dbReference>
<proteinExistence type="predicted"/>
<dbReference type="GO" id="GO:0005634">
    <property type="term" value="C:nucleus"/>
    <property type="evidence" value="ECO:0007669"/>
    <property type="project" value="TreeGrafter"/>
</dbReference>
<sequence>MFKAISFMFPLPTLNLTNNRIKTLKNLIEFNGGTINLNLQTLMIVGSDASIESCQKQLQKMNLDFDHYRTQFINADWISQSLQAKKLLDLKTFQLFLDIELKKQQQFSPQKTDTRFVYIESLAKTVPIKESAQDEIDMESEEYTIVKPELREKYERKRQEYKKQIIKDNRFMLDYEYDKDLDNYHHQEDDGYEFLLDDLQILKKEEHDIPQQNKFYGDEDCQITEIRKPQIDVLQGLDMGKAVVNIEQPLINAQLKETKQFNPGFKKQIQFWENKKEFFICDAGSAQQCFNNQIIEELEKLLKIYTNEKDVGRCIAYRKAIGFIKSLTFPIKSSEDLKEMPTIGEKIKKKIIEIIQTGSLLKVQKLQGQEKNVAITQLIRVWGIGPTTATTFYFKGIKTLDDLKKNQHLLNKNQQVCLSLVEELEQRIPRDEATIIYEIVKREIDDLSGVSGLYKATACGSYRREKESCGDMDILITRCDGKNTEGFLMNLIQRLEGKLLTHHLTLPKRGEHDNESYMGIGRISNHGIHRRIDLKLYPKEQYGCAVLYFTGSDQYNRSMRLWAQKIGFSLSDHGLYPTQRGSHNKKMWKGEVIACEEEIDVYRILGLQYKPPKERSV</sequence>
<dbReference type="Pfam" id="PF14791">
    <property type="entry name" value="DNA_pol_B_thumb"/>
    <property type="match status" value="1"/>
</dbReference>
<dbReference type="CDD" id="cd00141">
    <property type="entry name" value="NT_POLXc"/>
    <property type="match status" value="1"/>
</dbReference>
<feature type="active site" description="Nucleophile; Schiff-base intermediate with DNA; for 5'-dRP lyase activity" evidence="3">
    <location>
        <position position="350"/>
    </location>
</feature>
<dbReference type="InterPro" id="IPR028207">
    <property type="entry name" value="DNA_pol_B_palm_palm"/>
</dbReference>
<dbReference type="FunFam" id="3.30.460.10:FF:000020">
    <property type="entry name" value="DNA polymerase lambda"/>
    <property type="match status" value="1"/>
</dbReference>
<dbReference type="InterPro" id="IPR029398">
    <property type="entry name" value="PolB_thumb"/>
</dbReference>
<dbReference type="OrthoDB" id="205514at2759"/>
<dbReference type="Pfam" id="PF14716">
    <property type="entry name" value="HHH_8"/>
    <property type="match status" value="1"/>
</dbReference>
<dbReference type="InterPro" id="IPR022312">
    <property type="entry name" value="DNA_pol_X"/>
</dbReference>
<dbReference type="InterPro" id="IPR001611">
    <property type="entry name" value="Leu-rich_rpt"/>
</dbReference>
<evidence type="ECO:0000256" key="2">
    <source>
        <dbReference type="ARBA" id="ARBA00022705"/>
    </source>
</evidence>
<dbReference type="GO" id="GO:0003677">
    <property type="term" value="F:DNA binding"/>
    <property type="evidence" value="ECO:0007669"/>
    <property type="project" value="InterPro"/>
</dbReference>
<dbReference type="GO" id="GO:0006303">
    <property type="term" value="P:double-strand break repair via nonhomologous end joining"/>
    <property type="evidence" value="ECO:0007669"/>
    <property type="project" value="TreeGrafter"/>
</dbReference>
<protein>
    <recommendedName>
        <fullName evidence="4">BRCT domain-containing protein</fullName>
    </recommendedName>
</protein>
<evidence type="ECO:0000259" key="4">
    <source>
        <dbReference type="PROSITE" id="PS50172"/>
    </source>
</evidence>
<dbReference type="PANTHER" id="PTHR11276">
    <property type="entry name" value="DNA POLYMERASE TYPE-X FAMILY MEMBER"/>
    <property type="match status" value="1"/>
</dbReference>
<keyword evidence="2" id="KW-0235">DNA replication</keyword>
<dbReference type="FunFam" id="3.30.210.10:FF:000002">
    <property type="entry name" value="DNA polymerase"/>
    <property type="match status" value="1"/>
</dbReference>
<dbReference type="SMART" id="SM00483">
    <property type="entry name" value="POLXc"/>
    <property type="match status" value="1"/>
</dbReference>
<dbReference type="InterPro" id="IPR010996">
    <property type="entry name" value="HHH_MUS81"/>
</dbReference>
<organism evidence="5 6">
    <name type="scientific">Paramecium pentaurelia</name>
    <dbReference type="NCBI Taxonomy" id="43138"/>
    <lineage>
        <taxon>Eukaryota</taxon>
        <taxon>Sar</taxon>
        <taxon>Alveolata</taxon>
        <taxon>Ciliophora</taxon>
        <taxon>Intramacronucleata</taxon>
        <taxon>Oligohymenophorea</taxon>
        <taxon>Peniculida</taxon>
        <taxon>Parameciidae</taxon>
        <taxon>Paramecium</taxon>
    </lineage>
</organism>
<dbReference type="AlphaFoldDB" id="A0A8S1VEN0"/>
<feature type="domain" description="BRCT" evidence="4">
    <location>
        <begin position="1"/>
        <end position="95"/>
    </location>
</feature>
<dbReference type="FunFam" id="1.10.150.110:FF:000005">
    <property type="entry name" value="DNA polymerase POL4"/>
    <property type="match status" value="1"/>
</dbReference>
<dbReference type="PROSITE" id="PS51450">
    <property type="entry name" value="LRR"/>
    <property type="match status" value="1"/>
</dbReference>
<dbReference type="Pfam" id="PF10391">
    <property type="entry name" value="DNA_pol_lambd_f"/>
    <property type="match status" value="1"/>
</dbReference>
<evidence type="ECO:0000256" key="3">
    <source>
        <dbReference type="PIRSR" id="PIRSR622312-50"/>
    </source>
</evidence>
<dbReference type="GO" id="GO:0003887">
    <property type="term" value="F:DNA-directed DNA polymerase activity"/>
    <property type="evidence" value="ECO:0007669"/>
    <property type="project" value="InterPro"/>
</dbReference>
<dbReference type="EMBL" id="CAJJDO010000062">
    <property type="protein sequence ID" value="CAD8174865.1"/>
    <property type="molecule type" value="Genomic_DNA"/>
</dbReference>
<dbReference type="InterPro" id="IPR001357">
    <property type="entry name" value="BRCT_dom"/>
</dbReference>
<dbReference type="InterPro" id="IPR018944">
    <property type="entry name" value="DNA_pol_lambd_fingers_domain"/>
</dbReference>
<evidence type="ECO:0000256" key="1">
    <source>
        <dbReference type="ARBA" id="ARBA00022634"/>
    </source>
</evidence>
<dbReference type="InterPro" id="IPR002054">
    <property type="entry name" value="DNA-dir_DNA_pol_X"/>
</dbReference>
<dbReference type="PANTHER" id="PTHR11276:SF28">
    <property type="entry name" value="DNA POLYMERASE LAMBDA"/>
    <property type="match status" value="1"/>
</dbReference>
<reference evidence="5" key="1">
    <citation type="submission" date="2021-01" db="EMBL/GenBank/DDBJ databases">
        <authorList>
            <consortium name="Genoscope - CEA"/>
            <person name="William W."/>
        </authorList>
    </citation>
    <scope>NUCLEOTIDE SEQUENCE</scope>
</reference>
<gene>
    <name evidence="5" type="ORF">PPENT_87.1.T0620035</name>
</gene>
<keyword evidence="1" id="KW-0237">DNA synthesis</keyword>
<accession>A0A8S1VEN0</accession>
<dbReference type="Pfam" id="PF14792">
    <property type="entry name" value="DNA_pol_B_palm"/>
    <property type="match status" value="1"/>
</dbReference>
<evidence type="ECO:0000313" key="6">
    <source>
        <dbReference type="Proteomes" id="UP000689195"/>
    </source>
</evidence>
<keyword evidence="6" id="KW-1185">Reference proteome</keyword>
<evidence type="ECO:0000313" key="5">
    <source>
        <dbReference type="EMBL" id="CAD8174865.1"/>
    </source>
</evidence>
<comment type="caution">
    <text evidence="5">The sequence shown here is derived from an EMBL/GenBank/DDBJ whole genome shotgun (WGS) entry which is preliminary data.</text>
</comment>
<name>A0A8S1VEN0_9CILI</name>
<dbReference type="Proteomes" id="UP000689195">
    <property type="component" value="Unassembled WGS sequence"/>
</dbReference>